<dbReference type="NCBIfam" id="TIGR04337">
    <property type="entry name" value="AmmeMemoSam_rS"/>
    <property type="match status" value="1"/>
</dbReference>
<evidence type="ECO:0000256" key="6">
    <source>
        <dbReference type="PIRSR" id="PIRSR004869-50"/>
    </source>
</evidence>
<evidence type="ECO:0000256" key="2">
    <source>
        <dbReference type="ARBA" id="ARBA00022691"/>
    </source>
</evidence>
<gene>
    <name evidence="8" type="primary">amrS</name>
    <name evidence="8" type="ORF">ENU66_01130</name>
</gene>
<dbReference type="InterPro" id="IPR006638">
    <property type="entry name" value="Elp3/MiaA/NifB-like_rSAM"/>
</dbReference>
<dbReference type="SFLD" id="SFLDS00029">
    <property type="entry name" value="Radical_SAM"/>
    <property type="match status" value="1"/>
</dbReference>
<dbReference type="PROSITE" id="PS51918">
    <property type="entry name" value="RADICAL_SAM"/>
    <property type="match status" value="1"/>
</dbReference>
<reference evidence="8" key="1">
    <citation type="journal article" date="2020" name="mSystems">
        <title>Genome- and Community-Level Interaction Insights into Carbon Utilization and Element Cycling Functions of Hydrothermarchaeota in Hydrothermal Sediment.</title>
        <authorList>
            <person name="Zhou Z."/>
            <person name="Liu Y."/>
            <person name="Xu W."/>
            <person name="Pan J."/>
            <person name="Luo Z.H."/>
            <person name="Li M."/>
        </authorList>
    </citation>
    <scope>NUCLEOTIDE SEQUENCE [LARGE SCALE GENOMIC DNA]</scope>
    <source>
        <strain evidence="8">SpSt-69</strain>
    </source>
</reference>
<keyword evidence="4 6" id="KW-0408">Iron</keyword>
<evidence type="ECO:0000313" key="8">
    <source>
        <dbReference type="EMBL" id="HGL16932.1"/>
    </source>
</evidence>
<dbReference type="InterPro" id="IPR034457">
    <property type="entry name" value="Organic_radical-activating"/>
</dbReference>
<dbReference type="GO" id="GO:0003824">
    <property type="term" value="F:catalytic activity"/>
    <property type="evidence" value="ECO:0007669"/>
    <property type="project" value="InterPro"/>
</dbReference>
<sequence length="335" mass="38515">MKEARFYEKLENNKVQCHLCRHNCIINEGKFGICGVRKNEKGVLYTLVYDYPVAIHVDPIEKKPLYHFLPGSRALSIATVGCNFRCKFCQNYDISQAPREGEIFGETVPRETVVALAERYRCESISYTYTEPTIFYEYAYDIAVLAKSKGIKNNFVTNGYIEEEPLREIAPYLDAANIDLKSFRKDFYAKIVGARLDQVLESIKLYFKLGIWIELTTLIIPGYNDTEEELRDIARFIKSELAEYVPWHVSRFYPHYKMSHIPPTPVKKVLRAREIGLEEGLLYVYTGNIPGDEGSDTYCPSCKRAVIKREGFWVVENRAKGGVCEYCGAQVHGIF</sequence>
<dbReference type="PANTHER" id="PTHR30352">
    <property type="entry name" value="PYRUVATE FORMATE-LYASE-ACTIVATING ENZYME"/>
    <property type="match status" value="1"/>
</dbReference>
<dbReference type="SMART" id="SM00729">
    <property type="entry name" value="Elp3"/>
    <property type="match status" value="1"/>
</dbReference>
<keyword evidence="3 6" id="KW-0479">Metal-binding</keyword>
<evidence type="ECO:0000259" key="7">
    <source>
        <dbReference type="PROSITE" id="PS51918"/>
    </source>
</evidence>
<evidence type="ECO:0000256" key="4">
    <source>
        <dbReference type="ARBA" id="ARBA00023004"/>
    </source>
</evidence>
<protein>
    <submittedName>
        <fullName evidence="8">AmmeMemoRadiSam system radical SAM enzyme</fullName>
    </submittedName>
</protein>
<dbReference type="AlphaFoldDB" id="A0A7V4E3K1"/>
<dbReference type="InterPro" id="IPR007197">
    <property type="entry name" value="rSAM"/>
</dbReference>
<dbReference type="PIRSF" id="PIRSF004869">
    <property type="entry name" value="PflX_prd"/>
    <property type="match status" value="1"/>
</dbReference>
<dbReference type="InterPro" id="IPR027596">
    <property type="entry name" value="AmmeMemoSam_rS"/>
</dbReference>
<keyword evidence="2 6" id="KW-0949">S-adenosyl-L-methionine</keyword>
<comment type="cofactor">
    <cofactor evidence="6">
        <name>[4Fe-4S] cluster</name>
        <dbReference type="ChEBI" id="CHEBI:49883"/>
    </cofactor>
    <text evidence="6">Binds 1 [4Fe-4S] cluster. The cluster is coordinated with 3 cysteines and an exchangeable S-adenosyl-L-methionine.</text>
</comment>
<keyword evidence="5 6" id="KW-0411">Iron-sulfur</keyword>
<dbReference type="Gene3D" id="3.20.20.70">
    <property type="entry name" value="Aldolase class I"/>
    <property type="match status" value="1"/>
</dbReference>
<dbReference type="CDD" id="cd01335">
    <property type="entry name" value="Radical_SAM"/>
    <property type="match status" value="1"/>
</dbReference>
<dbReference type="GO" id="GO:0051539">
    <property type="term" value="F:4 iron, 4 sulfur cluster binding"/>
    <property type="evidence" value="ECO:0007669"/>
    <property type="project" value="UniProtKB-KW"/>
</dbReference>
<evidence type="ECO:0000256" key="1">
    <source>
        <dbReference type="ARBA" id="ARBA00022485"/>
    </source>
</evidence>
<dbReference type="Pfam" id="PF04055">
    <property type="entry name" value="Radical_SAM"/>
    <property type="match status" value="1"/>
</dbReference>
<evidence type="ECO:0000256" key="5">
    <source>
        <dbReference type="ARBA" id="ARBA00023014"/>
    </source>
</evidence>
<feature type="binding site" evidence="6">
    <location>
        <position position="82"/>
    </location>
    <ligand>
        <name>[4Fe-4S] cluster</name>
        <dbReference type="ChEBI" id="CHEBI:49883"/>
        <note>4Fe-4S-S-AdoMet</note>
    </ligand>
</feature>
<dbReference type="PANTHER" id="PTHR30352:SF5">
    <property type="entry name" value="PYRUVATE FORMATE-LYASE 1-ACTIVATING ENZYME"/>
    <property type="match status" value="1"/>
</dbReference>
<name>A0A7V4E3K1_UNCW3</name>
<dbReference type="SUPFAM" id="SSF102114">
    <property type="entry name" value="Radical SAM enzymes"/>
    <property type="match status" value="1"/>
</dbReference>
<dbReference type="InterPro" id="IPR016431">
    <property type="entry name" value="Pyrv-formate_lyase-activ_prd"/>
</dbReference>
<dbReference type="EMBL" id="DTDJ01000012">
    <property type="protein sequence ID" value="HGL16932.1"/>
    <property type="molecule type" value="Genomic_DNA"/>
</dbReference>
<feature type="binding site" evidence="6">
    <location>
        <position position="86"/>
    </location>
    <ligand>
        <name>[4Fe-4S] cluster</name>
        <dbReference type="ChEBI" id="CHEBI:49883"/>
        <note>4Fe-4S-S-AdoMet</note>
    </ligand>
</feature>
<feature type="binding site" evidence="6">
    <location>
        <position position="89"/>
    </location>
    <ligand>
        <name>[4Fe-4S] cluster</name>
        <dbReference type="ChEBI" id="CHEBI:49883"/>
        <note>4Fe-4S-S-AdoMet</note>
    </ligand>
</feature>
<keyword evidence="1" id="KW-0004">4Fe-4S</keyword>
<feature type="domain" description="Radical SAM core" evidence="7">
    <location>
        <begin position="67"/>
        <end position="288"/>
    </location>
</feature>
<accession>A0A7V4E3K1</accession>
<proteinExistence type="predicted"/>
<evidence type="ECO:0000256" key="3">
    <source>
        <dbReference type="ARBA" id="ARBA00022723"/>
    </source>
</evidence>
<comment type="caution">
    <text evidence="8">The sequence shown here is derived from an EMBL/GenBank/DDBJ whole genome shotgun (WGS) entry which is preliminary data.</text>
</comment>
<organism evidence="8">
    <name type="scientific">candidate division WOR-3 bacterium</name>
    <dbReference type="NCBI Taxonomy" id="2052148"/>
    <lineage>
        <taxon>Bacteria</taxon>
        <taxon>Bacteria division WOR-3</taxon>
    </lineage>
</organism>
<dbReference type="InterPro" id="IPR013785">
    <property type="entry name" value="Aldolase_TIM"/>
</dbReference>
<dbReference type="SFLD" id="SFLDG01101">
    <property type="entry name" value="Uncharacterised_Radical_SAM_Su"/>
    <property type="match status" value="1"/>
</dbReference>
<dbReference type="GO" id="GO:0046872">
    <property type="term" value="F:metal ion binding"/>
    <property type="evidence" value="ECO:0007669"/>
    <property type="project" value="UniProtKB-KW"/>
</dbReference>
<dbReference type="InterPro" id="IPR058240">
    <property type="entry name" value="rSAM_sf"/>
</dbReference>